<dbReference type="InterPro" id="IPR018713">
    <property type="entry name" value="MPAB/Lcp_cat_dom"/>
</dbReference>
<keyword evidence="5" id="KW-1185">Reference proteome</keyword>
<evidence type="ECO:0000313" key="4">
    <source>
        <dbReference type="EMBL" id="CAG8971878.1"/>
    </source>
</evidence>
<comment type="caution">
    <text evidence="4">The sequence shown here is derived from an EMBL/GenBank/DDBJ whole genome shotgun (WGS) entry which is preliminary data.</text>
</comment>
<dbReference type="InterPro" id="IPR037473">
    <property type="entry name" value="Lcp-like"/>
</dbReference>
<feature type="compositionally biased region" description="Basic and acidic residues" evidence="1">
    <location>
        <begin position="66"/>
        <end position="82"/>
    </location>
</feature>
<evidence type="ECO:0000259" key="3">
    <source>
        <dbReference type="Pfam" id="PF09995"/>
    </source>
</evidence>
<evidence type="ECO:0000313" key="5">
    <source>
        <dbReference type="Proteomes" id="UP000701801"/>
    </source>
</evidence>
<feature type="transmembrane region" description="Helical" evidence="2">
    <location>
        <begin position="501"/>
        <end position="519"/>
    </location>
</feature>
<feature type="region of interest" description="Disordered" evidence="1">
    <location>
        <begin position="59"/>
        <end position="82"/>
    </location>
</feature>
<dbReference type="Pfam" id="PF09995">
    <property type="entry name" value="MPAB_Lcp_cat"/>
    <property type="match status" value="1"/>
</dbReference>
<dbReference type="EMBL" id="CAJVRM010000029">
    <property type="protein sequence ID" value="CAG8971878.1"/>
    <property type="molecule type" value="Genomic_DNA"/>
</dbReference>
<dbReference type="PANTHER" id="PTHR37539">
    <property type="entry name" value="SECRETED PROTEIN-RELATED"/>
    <property type="match status" value="1"/>
</dbReference>
<proteinExistence type="predicted"/>
<sequence>MAWPNPFIPDDENTRHCWGYKFQWSPLHFTPEELEPLKYTCDTLADECLPILDSINDASESSENLGGEKKSEEDGRGKGDEKRKKKNLYELLKGNHMKDEKLGRLWREVNTVPDWVDWEVIGRGQDVFYRYAGVALTSVSFFSLPTLSGSSVKVVMWKMVEKKGGLRLINGDFSWLIKVYLVGWVLVELRKSSQEQAGSQYPTLKNEASPSYPPPTPHILLTRFEVYETTQHILQITSSLPSIQPGGAGHISTLRVRLLHAYVRRRILKLASTRPTYYSVPDHGIPINDLDSVGTIATFSSTLIWLGIPRQLIWLRPQEISDYIALWRLVAYYLGVPTEYFETPEKAKAIMESILISEMNPSETSKVLANNIIESLQGKAPAYASRGFLEASARWLNGNELGDALGIGRPGWYYWALVAGQVGFFWGWCWVKRGLRWVDRERGVAIRNLLYKSFILNETHGLGKETDFSFQYIPSYDLTTVGPNEREKSGVVVKGVERRNLLTFLSGCVLVGSVFLGFIKGVQVVRAL</sequence>
<organism evidence="4 5">
    <name type="scientific">Hymenoscyphus albidus</name>
    <dbReference type="NCBI Taxonomy" id="595503"/>
    <lineage>
        <taxon>Eukaryota</taxon>
        <taxon>Fungi</taxon>
        <taxon>Dikarya</taxon>
        <taxon>Ascomycota</taxon>
        <taxon>Pezizomycotina</taxon>
        <taxon>Leotiomycetes</taxon>
        <taxon>Helotiales</taxon>
        <taxon>Helotiaceae</taxon>
        <taxon>Hymenoscyphus</taxon>
    </lineage>
</organism>
<reference evidence="4" key="1">
    <citation type="submission" date="2021-07" db="EMBL/GenBank/DDBJ databases">
        <authorList>
            <person name="Durling M."/>
        </authorList>
    </citation>
    <scope>NUCLEOTIDE SEQUENCE</scope>
</reference>
<dbReference type="PANTHER" id="PTHR37539:SF1">
    <property type="entry name" value="ER-BOUND OXYGENASE MPAB_MPAB'_RUBBER OXYGENASE CATALYTIC DOMAIN-CONTAINING PROTEIN"/>
    <property type="match status" value="1"/>
</dbReference>
<keyword evidence="2" id="KW-0472">Membrane</keyword>
<evidence type="ECO:0000256" key="1">
    <source>
        <dbReference type="SAM" id="MobiDB-lite"/>
    </source>
</evidence>
<dbReference type="GO" id="GO:0016491">
    <property type="term" value="F:oxidoreductase activity"/>
    <property type="evidence" value="ECO:0007669"/>
    <property type="project" value="InterPro"/>
</dbReference>
<dbReference type="Proteomes" id="UP000701801">
    <property type="component" value="Unassembled WGS sequence"/>
</dbReference>
<keyword evidence="2" id="KW-0812">Transmembrane</keyword>
<dbReference type="AlphaFoldDB" id="A0A9N9PR03"/>
<protein>
    <recommendedName>
        <fullName evidence="3">ER-bound oxygenase mpaB/mpaB'/Rubber oxygenase catalytic domain-containing protein</fullName>
    </recommendedName>
</protein>
<name>A0A9N9PR03_9HELO</name>
<feature type="domain" description="ER-bound oxygenase mpaB/mpaB'/Rubber oxygenase catalytic" evidence="3">
    <location>
        <begin position="228"/>
        <end position="412"/>
    </location>
</feature>
<gene>
    <name evidence="4" type="ORF">HYALB_00007793</name>
</gene>
<evidence type="ECO:0000256" key="2">
    <source>
        <dbReference type="SAM" id="Phobius"/>
    </source>
</evidence>
<keyword evidence="2" id="KW-1133">Transmembrane helix</keyword>
<dbReference type="OrthoDB" id="6361347at2759"/>
<feature type="transmembrane region" description="Helical" evidence="2">
    <location>
        <begin position="412"/>
        <end position="431"/>
    </location>
</feature>
<accession>A0A9N9PR03</accession>